<reference evidence="1 2" key="1">
    <citation type="journal article" date="2019" name="Nat. Plants">
        <title>Stout camphor tree genome fills gaps in understanding of flowering plant genome evolution.</title>
        <authorList>
            <person name="Chaw S.M."/>
            <person name="Liu Y.C."/>
            <person name="Wu Y.W."/>
            <person name="Wang H.Y."/>
            <person name="Lin C.I."/>
            <person name="Wu C.S."/>
            <person name="Ke H.M."/>
            <person name="Chang L.Y."/>
            <person name="Hsu C.Y."/>
            <person name="Yang H.T."/>
            <person name="Sudianto E."/>
            <person name="Hsu M.H."/>
            <person name="Wu K.P."/>
            <person name="Wang L.N."/>
            <person name="Leebens-Mack J.H."/>
            <person name="Tsai I.J."/>
        </authorList>
    </citation>
    <scope>NUCLEOTIDE SEQUENCE [LARGE SCALE GENOMIC DNA]</scope>
    <source>
        <strain evidence="2">cv. Chaw 1501</strain>
        <tissue evidence="1">Young leaves</tissue>
    </source>
</reference>
<accession>A0A443N453</accession>
<comment type="caution">
    <text evidence="1">The sequence shown here is derived from an EMBL/GenBank/DDBJ whole genome shotgun (WGS) entry which is preliminary data.</text>
</comment>
<name>A0A443N453_9MAGN</name>
<protein>
    <submittedName>
        <fullName evidence="1">Uncharacterized protein</fullName>
    </submittedName>
</protein>
<dbReference type="EMBL" id="QPKB01000001">
    <property type="protein sequence ID" value="RWR73296.1"/>
    <property type="molecule type" value="Genomic_DNA"/>
</dbReference>
<evidence type="ECO:0000313" key="1">
    <source>
        <dbReference type="EMBL" id="RWR73296.1"/>
    </source>
</evidence>
<organism evidence="1 2">
    <name type="scientific">Cinnamomum micranthum f. kanehirae</name>
    <dbReference type="NCBI Taxonomy" id="337451"/>
    <lineage>
        <taxon>Eukaryota</taxon>
        <taxon>Viridiplantae</taxon>
        <taxon>Streptophyta</taxon>
        <taxon>Embryophyta</taxon>
        <taxon>Tracheophyta</taxon>
        <taxon>Spermatophyta</taxon>
        <taxon>Magnoliopsida</taxon>
        <taxon>Magnoliidae</taxon>
        <taxon>Laurales</taxon>
        <taxon>Lauraceae</taxon>
        <taxon>Cinnamomum</taxon>
    </lineage>
</organism>
<dbReference type="Proteomes" id="UP000283530">
    <property type="component" value="Unassembled WGS sequence"/>
</dbReference>
<sequence>MEVSVGQADHHSGLLGLMSGLVTGTALQVIVAPTTSPVALAASSVVPSKMSPPAASTAMALGQEAQSGSVEAAARHGNPVTGCVLGLAAMSTILLAGWSASDAMRLGTLKVPVKGARISIAFKGNLSMAHNIQSFGFNQGK</sequence>
<keyword evidence="2" id="KW-1185">Reference proteome</keyword>
<proteinExistence type="predicted"/>
<dbReference type="OrthoDB" id="10582549at2759"/>
<gene>
    <name evidence="1" type="ORF">CKAN_00156200</name>
</gene>
<dbReference type="AlphaFoldDB" id="A0A443N453"/>
<evidence type="ECO:0000313" key="2">
    <source>
        <dbReference type="Proteomes" id="UP000283530"/>
    </source>
</evidence>